<protein>
    <submittedName>
        <fullName evidence="3">FliM/FliN family flagellar motor switch protein</fullName>
    </submittedName>
</protein>
<evidence type="ECO:0000313" key="4">
    <source>
        <dbReference type="Proteomes" id="UP000609121"/>
    </source>
</evidence>
<organism evidence="3 4">
    <name type="scientific">Mangrovicoccus algicola</name>
    <dbReference type="NCBI Taxonomy" id="2771008"/>
    <lineage>
        <taxon>Bacteria</taxon>
        <taxon>Pseudomonadati</taxon>
        <taxon>Pseudomonadota</taxon>
        <taxon>Alphaproteobacteria</taxon>
        <taxon>Rhodobacterales</taxon>
        <taxon>Paracoccaceae</taxon>
        <taxon>Mangrovicoccus</taxon>
    </lineage>
</organism>
<evidence type="ECO:0000313" key="3">
    <source>
        <dbReference type="EMBL" id="MBE3638405.1"/>
    </source>
</evidence>
<dbReference type="Proteomes" id="UP000609121">
    <property type="component" value="Unassembled WGS sequence"/>
</dbReference>
<evidence type="ECO:0000259" key="2">
    <source>
        <dbReference type="Pfam" id="PF01052"/>
    </source>
</evidence>
<dbReference type="Gene3D" id="2.30.330.10">
    <property type="entry name" value="SpoA-like"/>
    <property type="match status" value="1"/>
</dbReference>
<feature type="domain" description="Flagellar motor switch protein FliN-like C-terminal" evidence="2">
    <location>
        <begin position="3"/>
        <end position="76"/>
    </location>
</feature>
<comment type="similarity">
    <text evidence="1">Belongs to the FliN/MopA/SpaO family.</text>
</comment>
<gene>
    <name evidence="3" type="ORF">ICN82_09350</name>
</gene>
<comment type="caution">
    <text evidence="3">The sequence shown here is derived from an EMBL/GenBank/DDBJ whole genome shotgun (WGS) entry which is preliminary data.</text>
</comment>
<keyword evidence="3" id="KW-0282">Flagellum</keyword>
<accession>A0A8J6Z8U5</accession>
<sequence>MGIGDIRIEIRVVLGKARLSLSEILALSKGSVLPLGRSAADPVELYIGDRMIGTGDLEEVSTAQGGNQLAIRLGEIRINES</sequence>
<name>A0A8J6Z8U5_9RHOB</name>
<dbReference type="InterPro" id="IPR001543">
    <property type="entry name" value="FliN-like_C"/>
</dbReference>
<dbReference type="PRINTS" id="PR00956">
    <property type="entry name" value="FLGMOTORFLIN"/>
</dbReference>
<dbReference type="GO" id="GO:0006935">
    <property type="term" value="P:chemotaxis"/>
    <property type="evidence" value="ECO:0007669"/>
    <property type="project" value="InterPro"/>
</dbReference>
<dbReference type="InterPro" id="IPR036429">
    <property type="entry name" value="SpoA-like_sf"/>
</dbReference>
<reference evidence="3" key="1">
    <citation type="submission" date="2020-09" db="EMBL/GenBank/DDBJ databases">
        <title>A novel bacterium of genus Mangrovicoccus, isolated from South China Sea.</title>
        <authorList>
            <person name="Huang H."/>
            <person name="Mo K."/>
            <person name="Hu Y."/>
        </authorList>
    </citation>
    <scope>NUCLEOTIDE SEQUENCE</scope>
    <source>
        <strain evidence="3">HB182678</strain>
    </source>
</reference>
<keyword evidence="3" id="KW-0966">Cell projection</keyword>
<dbReference type="Pfam" id="PF01052">
    <property type="entry name" value="FliMN_C"/>
    <property type="match status" value="1"/>
</dbReference>
<dbReference type="InterPro" id="IPR001172">
    <property type="entry name" value="FliN_T3SS_HrcQb"/>
</dbReference>
<evidence type="ECO:0000256" key="1">
    <source>
        <dbReference type="ARBA" id="ARBA00009226"/>
    </source>
</evidence>
<keyword evidence="4" id="KW-1185">Reference proteome</keyword>
<dbReference type="GO" id="GO:0003774">
    <property type="term" value="F:cytoskeletal motor activity"/>
    <property type="evidence" value="ECO:0007669"/>
    <property type="project" value="InterPro"/>
</dbReference>
<dbReference type="GO" id="GO:0009425">
    <property type="term" value="C:bacterial-type flagellum basal body"/>
    <property type="evidence" value="ECO:0007669"/>
    <property type="project" value="InterPro"/>
</dbReference>
<dbReference type="AlphaFoldDB" id="A0A8J6Z8U5"/>
<proteinExistence type="inferred from homology"/>
<dbReference type="GO" id="GO:0071973">
    <property type="term" value="P:bacterial-type flagellum-dependent cell motility"/>
    <property type="evidence" value="ECO:0007669"/>
    <property type="project" value="InterPro"/>
</dbReference>
<dbReference type="SUPFAM" id="SSF101801">
    <property type="entry name" value="Surface presentation of antigens (SPOA)"/>
    <property type="match status" value="1"/>
</dbReference>
<dbReference type="EMBL" id="JACVXA010000022">
    <property type="protein sequence ID" value="MBE3638405.1"/>
    <property type="molecule type" value="Genomic_DNA"/>
</dbReference>
<keyword evidence="3" id="KW-0969">Cilium</keyword>